<dbReference type="Proteomes" id="UP000800035">
    <property type="component" value="Unassembled WGS sequence"/>
</dbReference>
<keyword evidence="3" id="KW-1185">Reference proteome</keyword>
<evidence type="ECO:0008006" key="4">
    <source>
        <dbReference type="Google" id="ProtNLM"/>
    </source>
</evidence>
<evidence type="ECO:0000256" key="1">
    <source>
        <dbReference type="SAM" id="MobiDB-lite"/>
    </source>
</evidence>
<name>A0A6A5TK19_9PLEO</name>
<protein>
    <recommendedName>
        <fullName evidence="4">Phospholipid scramblase</fullName>
    </recommendedName>
</protein>
<evidence type="ECO:0000313" key="2">
    <source>
        <dbReference type="EMBL" id="KAF1951166.1"/>
    </source>
</evidence>
<dbReference type="EMBL" id="ML977019">
    <property type="protein sequence ID" value="KAF1951166.1"/>
    <property type="molecule type" value="Genomic_DNA"/>
</dbReference>
<feature type="region of interest" description="Disordered" evidence="1">
    <location>
        <begin position="1"/>
        <end position="45"/>
    </location>
</feature>
<sequence>MSTAIALRDMGPHAQPSGSVRHRPVSKQDINTTSPEDTDAWVNKPHDTISSTLPLDSHAFTPTHTYWITPHGLLTKNITILDLTPDMDVAYNGMTDAYKAQVKKTLKDHTFTPTWTCHRLNWLGLKYNITDDQGRSIAAWNHPWTSVGEARLTFPESSGHSAHPITLRNKRWGLRTEGFTVNSQPFVWEMDSLWHSTNMTLYKVFRSEDGERKVEVGRYAQKWWGGFVTGGIAVVDGRELDGFLACLTLCVVLKKKRQRAAERNNGAE</sequence>
<organism evidence="2 3">
    <name type="scientific">Byssothecium circinans</name>
    <dbReference type="NCBI Taxonomy" id="147558"/>
    <lineage>
        <taxon>Eukaryota</taxon>
        <taxon>Fungi</taxon>
        <taxon>Dikarya</taxon>
        <taxon>Ascomycota</taxon>
        <taxon>Pezizomycotina</taxon>
        <taxon>Dothideomycetes</taxon>
        <taxon>Pleosporomycetidae</taxon>
        <taxon>Pleosporales</taxon>
        <taxon>Massarineae</taxon>
        <taxon>Massarinaceae</taxon>
        <taxon>Byssothecium</taxon>
    </lineage>
</organism>
<dbReference type="AlphaFoldDB" id="A0A6A5TK19"/>
<reference evidence="2" key="1">
    <citation type="journal article" date="2020" name="Stud. Mycol.">
        <title>101 Dothideomycetes genomes: a test case for predicting lifestyles and emergence of pathogens.</title>
        <authorList>
            <person name="Haridas S."/>
            <person name="Albert R."/>
            <person name="Binder M."/>
            <person name="Bloem J."/>
            <person name="Labutti K."/>
            <person name="Salamov A."/>
            <person name="Andreopoulos B."/>
            <person name="Baker S."/>
            <person name="Barry K."/>
            <person name="Bills G."/>
            <person name="Bluhm B."/>
            <person name="Cannon C."/>
            <person name="Castanera R."/>
            <person name="Culley D."/>
            <person name="Daum C."/>
            <person name="Ezra D."/>
            <person name="Gonzalez J."/>
            <person name="Henrissat B."/>
            <person name="Kuo A."/>
            <person name="Liang C."/>
            <person name="Lipzen A."/>
            <person name="Lutzoni F."/>
            <person name="Magnuson J."/>
            <person name="Mondo S."/>
            <person name="Nolan M."/>
            <person name="Ohm R."/>
            <person name="Pangilinan J."/>
            <person name="Park H.-J."/>
            <person name="Ramirez L."/>
            <person name="Alfaro M."/>
            <person name="Sun H."/>
            <person name="Tritt A."/>
            <person name="Yoshinaga Y."/>
            <person name="Zwiers L.-H."/>
            <person name="Turgeon B."/>
            <person name="Goodwin S."/>
            <person name="Spatafora J."/>
            <person name="Crous P."/>
            <person name="Grigoriev I."/>
        </authorList>
    </citation>
    <scope>NUCLEOTIDE SEQUENCE</scope>
    <source>
        <strain evidence="2">CBS 675.92</strain>
    </source>
</reference>
<evidence type="ECO:0000313" key="3">
    <source>
        <dbReference type="Proteomes" id="UP000800035"/>
    </source>
</evidence>
<proteinExistence type="predicted"/>
<gene>
    <name evidence="2" type="ORF">CC80DRAFT_211289</name>
</gene>
<dbReference type="OrthoDB" id="21214at2759"/>
<accession>A0A6A5TK19</accession>